<organism evidence="2 3">
    <name type="scientific">Haloterrigena gelatinilytica</name>
    <dbReference type="NCBI Taxonomy" id="2741724"/>
    <lineage>
        <taxon>Archaea</taxon>
        <taxon>Methanobacteriati</taxon>
        <taxon>Methanobacteriota</taxon>
        <taxon>Stenosarchaea group</taxon>
        <taxon>Halobacteria</taxon>
        <taxon>Halobacteriales</taxon>
        <taxon>Natrialbaceae</taxon>
        <taxon>Haloterrigena</taxon>
    </lineage>
</organism>
<proteinExistence type="predicted"/>
<protein>
    <submittedName>
        <fullName evidence="2">Gfo/Idh/MocA family oxidoreductase</fullName>
    </submittedName>
</protein>
<dbReference type="EMBL" id="JABURA010000003">
    <property type="protein sequence ID" value="NUB93702.1"/>
    <property type="molecule type" value="Genomic_DNA"/>
</dbReference>
<dbReference type="InterPro" id="IPR036291">
    <property type="entry name" value="NAD(P)-bd_dom_sf"/>
</dbReference>
<dbReference type="PANTHER" id="PTHR43377:SF1">
    <property type="entry name" value="BILIVERDIN REDUCTASE A"/>
    <property type="match status" value="1"/>
</dbReference>
<evidence type="ECO:0000313" key="2">
    <source>
        <dbReference type="EMBL" id="NUB93702.1"/>
    </source>
</evidence>
<dbReference type="PANTHER" id="PTHR43377">
    <property type="entry name" value="BILIVERDIN REDUCTASE A"/>
    <property type="match status" value="1"/>
</dbReference>
<dbReference type="SUPFAM" id="SSF55347">
    <property type="entry name" value="Glyceraldehyde-3-phosphate dehydrogenase-like, C-terminal domain"/>
    <property type="match status" value="1"/>
</dbReference>
<comment type="caution">
    <text evidence="2">The sequence shown here is derived from an EMBL/GenBank/DDBJ whole genome shotgun (WGS) entry which is preliminary data.</text>
</comment>
<dbReference type="OrthoDB" id="25239at2157"/>
<evidence type="ECO:0000259" key="1">
    <source>
        <dbReference type="Pfam" id="PF01408"/>
    </source>
</evidence>
<dbReference type="AlphaFoldDB" id="A0A8J8KI33"/>
<dbReference type="GO" id="GO:0000166">
    <property type="term" value="F:nucleotide binding"/>
    <property type="evidence" value="ECO:0007669"/>
    <property type="project" value="InterPro"/>
</dbReference>
<dbReference type="Gene3D" id="3.30.360.10">
    <property type="entry name" value="Dihydrodipicolinate Reductase, domain 2"/>
    <property type="match status" value="1"/>
</dbReference>
<dbReference type="InterPro" id="IPR000683">
    <property type="entry name" value="Gfo/Idh/MocA-like_OxRdtase_N"/>
</dbReference>
<gene>
    <name evidence="2" type="ORF">HT576_22235</name>
</gene>
<dbReference type="InterPro" id="IPR051450">
    <property type="entry name" value="Gfo/Idh/MocA_Oxidoreductases"/>
</dbReference>
<accession>A0A8J8KI33</accession>
<name>A0A8J8KI33_9EURY</name>
<dbReference type="Proteomes" id="UP000728647">
    <property type="component" value="Unassembled WGS sequence"/>
</dbReference>
<sequence>MKLGVIGVGAIAQIMHVPYLAELPEADIHAIADPGANVVETFGDRYNVPNRYTESAALIDEQAEELDGVVVTTPMHTHAGVAVAALEADLHTFVEKPVAVTPEDAQDVIDAAAETDAVCMVGYMKRFDPGFQKFRAEVDELSEIDLVTSTVIPPDVGAVIEENYDIVYADLDDAFLEESNSKRRQQVEAAIGTDDETLTRAYEYHLESICHDVNALRSAFGSVERIDHVDVFKGWKYVTAQLRYEGDRRCILESGATDRKWYDERIRVDAPEGSASIEFSNAFIKNTPSDVRTKLGTEETTESRYTPSSDEPFKRELRHFLECIEGEAEPRTPPEESKRDVELIADLIRTYDEEGEANSVSR</sequence>
<dbReference type="Gene3D" id="3.40.50.720">
    <property type="entry name" value="NAD(P)-binding Rossmann-like Domain"/>
    <property type="match status" value="1"/>
</dbReference>
<reference evidence="2" key="1">
    <citation type="submission" date="2020-06" db="EMBL/GenBank/DDBJ databases">
        <title>Haloterrigena sp. nov., an extremely halophilic archaeon isolated from a saline sediment.</title>
        <authorList>
            <person name="Liu B.-B."/>
        </authorList>
    </citation>
    <scope>NUCLEOTIDE SEQUENCE</scope>
    <source>
        <strain evidence="2">SYSU A121-1</strain>
    </source>
</reference>
<feature type="domain" description="Gfo/Idh/MocA-like oxidoreductase N-terminal" evidence="1">
    <location>
        <begin position="2"/>
        <end position="123"/>
    </location>
</feature>
<evidence type="ECO:0000313" key="3">
    <source>
        <dbReference type="Proteomes" id="UP000728647"/>
    </source>
</evidence>
<dbReference type="Pfam" id="PF01408">
    <property type="entry name" value="GFO_IDH_MocA"/>
    <property type="match status" value="1"/>
</dbReference>
<dbReference type="SUPFAM" id="SSF51735">
    <property type="entry name" value="NAD(P)-binding Rossmann-fold domains"/>
    <property type="match status" value="1"/>
</dbReference>
<dbReference type="RefSeq" id="WP_174703357.1">
    <property type="nucleotide sequence ID" value="NZ_JABURA010000003.1"/>
</dbReference>